<comment type="caution">
    <text evidence="1">The sequence shown here is derived from an EMBL/GenBank/DDBJ whole genome shotgun (WGS) entry which is preliminary data.</text>
</comment>
<name>A0A0F9IH06_9ZZZZ</name>
<sequence>MELEAGTTEDIFDLQALQAKIPQIRDEVGKGISLPEARNRFNLEFDQTSLISDFNIRGTLRKRQISQMQANLEDNISEMGNSFATVATPDERDILKTKLFEKVDENVRTGVITAKSGQDRKERTLGEWQKARIDSDIEVNPHVALQQLQLGNKGLYKDVDATLRLQKEKTANSKINRNEAIAKRNQEFLFDEKESELANRVSTGDATLAEIDRAELNGVLGRSDGVRKEFATSARKLLTSSKAPESIDSAERYRELSQEFVNLGIEKKDDISNAPFGEIANFRNKVIEAQADGLITRSTAEKWIAFTTGTYNKQSQEIVKSKFKNGRVVNNLIDFNSQRLPKEEQLEAFMFMDKRLNDILIAQDIPDDKIPEVAQKILKEWLVKKNPKILGLKEGQTIHLLSGSFKILGFDPADGEPIVSRIEE</sequence>
<dbReference type="AlphaFoldDB" id="A0A0F9IH06"/>
<gene>
    <name evidence="1" type="ORF">LCGC14_1942530</name>
</gene>
<protein>
    <submittedName>
        <fullName evidence="1">Uncharacterized protein</fullName>
    </submittedName>
</protein>
<reference evidence="1" key="1">
    <citation type="journal article" date="2015" name="Nature">
        <title>Complex archaea that bridge the gap between prokaryotes and eukaryotes.</title>
        <authorList>
            <person name="Spang A."/>
            <person name="Saw J.H."/>
            <person name="Jorgensen S.L."/>
            <person name="Zaremba-Niedzwiedzka K."/>
            <person name="Martijn J."/>
            <person name="Lind A.E."/>
            <person name="van Eijk R."/>
            <person name="Schleper C."/>
            <person name="Guy L."/>
            <person name="Ettema T.J."/>
        </authorList>
    </citation>
    <scope>NUCLEOTIDE SEQUENCE</scope>
</reference>
<dbReference type="EMBL" id="LAZR01021047">
    <property type="protein sequence ID" value="KKL86657.1"/>
    <property type="molecule type" value="Genomic_DNA"/>
</dbReference>
<organism evidence="1">
    <name type="scientific">marine sediment metagenome</name>
    <dbReference type="NCBI Taxonomy" id="412755"/>
    <lineage>
        <taxon>unclassified sequences</taxon>
        <taxon>metagenomes</taxon>
        <taxon>ecological metagenomes</taxon>
    </lineage>
</organism>
<proteinExistence type="predicted"/>
<accession>A0A0F9IH06</accession>
<evidence type="ECO:0000313" key="1">
    <source>
        <dbReference type="EMBL" id="KKL86657.1"/>
    </source>
</evidence>